<comment type="similarity">
    <text evidence="1">Belongs to the IUNH family.</text>
</comment>
<dbReference type="EMBL" id="CM018033">
    <property type="protein sequence ID" value="KAA8545046.1"/>
    <property type="molecule type" value="Genomic_DNA"/>
</dbReference>
<dbReference type="SUPFAM" id="SSF53590">
    <property type="entry name" value="Nucleoside hydrolase"/>
    <property type="match status" value="2"/>
</dbReference>
<reference evidence="4 5" key="1">
    <citation type="submission" date="2019-09" db="EMBL/GenBank/DDBJ databases">
        <title>A chromosome-level genome assembly of the Chinese tupelo Nyssa sinensis.</title>
        <authorList>
            <person name="Yang X."/>
            <person name="Kang M."/>
            <person name="Yang Y."/>
            <person name="Xiong H."/>
            <person name="Wang M."/>
            <person name="Zhang Z."/>
            <person name="Wang Z."/>
            <person name="Wu H."/>
            <person name="Ma T."/>
            <person name="Liu J."/>
            <person name="Xi Z."/>
        </authorList>
    </citation>
    <scope>NUCLEOTIDE SEQUENCE [LARGE SCALE GENOMIC DNA]</scope>
    <source>
        <strain evidence="4">J267</strain>
        <tissue evidence="4">Leaf</tissue>
    </source>
</reference>
<keyword evidence="2" id="KW-0732">Signal</keyword>
<proteinExistence type="inferred from homology"/>
<feature type="chain" id="PRO_5023944802" description="Inosine/uridine-preferring nucleoside hydrolase domain-containing protein" evidence="2">
    <location>
        <begin position="19"/>
        <end position="850"/>
    </location>
</feature>
<evidence type="ECO:0000313" key="5">
    <source>
        <dbReference type="Proteomes" id="UP000325577"/>
    </source>
</evidence>
<dbReference type="Proteomes" id="UP000325577">
    <property type="component" value="Linkage Group LG10"/>
</dbReference>
<dbReference type="OrthoDB" id="5783963at2759"/>
<dbReference type="PANTHER" id="PTHR46692">
    <property type="entry name" value="INOSINE-URIDINE PREFERRING NUCLEOSIDE HYDROLASE FAMILY PROTEIN"/>
    <property type="match status" value="1"/>
</dbReference>
<feature type="signal peptide" evidence="2">
    <location>
        <begin position="1"/>
        <end position="18"/>
    </location>
</feature>
<evidence type="ECO:0000313" key="4">
    <source>
        <dbReference type="EMBL" id="KAA8545046.1"/>
    </source>
</evidence>
<dbReference type="Pfam" id="PF01156">
    <property type="entry name" value="IU_nuc_hydro"/>
    <property type="match status" value="2"/>
</dbReference>
<dbReference type="PANTHER" id="PTHR46692:SF2">
    <property type="entry name" value="INOSINE_URIDINE-PREFERRING NUCLEOSIDE HYDROLASE DOMAIN-CONTAINING PROTEIN"/>
    <property type="match status" value="1"/>
</dbReference>
<protein>
    <recommendedName>
        <fullName evidence="3">Inosine/uridine-preferring nucleoside hydrolase domain-containing protein</fullName>
    </recommendedName>
</protein>
<dbReference type="InterPro" id="IPR036452">
    <property type="entry name" value="Ribo_hydro-like"/>
</dbReference>
<evidence type="ECO:0000256" key="2">
    <source>
        <dbReference type="SAM" id="SignalP"/>
    </source>
</evidence>
<organism evidence="4 5">
    <name type="scientific">Nyssa sinensis</name>
    <dbReference type="NCBI Taxonomy" id="561372"/>
    <lineage>
        <taxon>Eukaryota</taxon>
        <taxon>Viridiplantae</taxon>
        <taxon>Streptophyta</taxon>
        <taxon>Embryophyta</taxon>
        <taxon>Tracheophyta</taxon>
        <taxon>Spermatophyta</taxon>
        <taxon>Magnoliopsida</taxon>
        <taxon>eudicotyledons</taxon>
        <taxon>Gunneridae</taxon>
        <taxon>Pentapetalae</taxon>
        <taxon>asterids</taxon>
        <taxon>Cornales</taxon>
        <taxon>Nyssaceae</taxon>
        <taxon>Nyssa</taxon>
    </lineage>
</organism>
<dbReference type="Gene3D" id="3.90.245.10">
    <property type="entry name" value="Ribonucleoside hydrolase-like"/>
    <property type="match status" value="2"/>
</dbReference>
<feature type="domain" description="Inosine/uridine-preferring nucleoside hydrolase" evidence="3">
    <location>
        <begin position="495"/>
        <end position="837"/>
    </location>
</feature>
<gene>
    <name evidence="4" type="ORF">F0562_019855</name>
</gene>
<feature type="domain" description="Inosine/uridine-preferring nucleoside hydrolase" evidence="3">
    <location>
        <begin position="31"/>
        <end position="364"/>
    </location>
</feature>
<accession>A0A5J5BR04</accession>
<dbReference type="InterPro" id="IPR001910">
    <property type="entry name" value="Inosine/uridine_hydrolase_dom"/>
</dbReference>
<evidence type="ECO:0000259" key="3">
    <source>
        <dbReference type="Pfam" id="PF01156"/>
    </source>
</evidence>
<sequence length="850" mass="95201">MMVVVIVVWLLALSGLVGNWSSAVDASPRRILMDTDVNMDDIFALFYLLKQNKSEFSLQAITINANEWSDAGHAINHLYDILFMMDHDDIPVGVGGEGGILPDGTILGDVGGYLPIIDQDNSTVGGCRYRQAIPVGSKGRLDVDTNFGLRKGFLPRGVRKYSPLQQLTAQQVMIDAISAGPIVVFLMGSHTNFAIFLMKNPHLKKNIEHIYVMGGAVRPNCPKNANYSSKPGECGNRGNLYPDYSNPYAEFNIFGDPFAAYVVLHSGIPLTLIPLDATNTIPVNDNFFKAFEQNQNTYEAKYCFQSLKIAHDTWYNDQFYKNYFMWDSFMAGVAISIMRNSHNHHGENEFAEMEYMNITVVTSNKPYGISDGSNPFFDGCAIPRFNLQKYGVHSGHVQTGMRDPFCFVHNGKGRCEDGYTKEVTGPEAVRVLVATEAKYTPEINRFLNRKFYKNFLDVINQPEQSGKFNITTQFPYYKEVTYKPEFGKSKKGKPVIFDMDMSTGDFLALFYLLKLPVELIDLKGILVTSTGWANEATIDVIYDVLHMMGRDDIPVGMGDVFAIGQANPSFPPTGDCKYNKAIPLGGGGFLDSDTLYGFARYLPQSPRRYTAENSVKFGAPRDTDHPGLRQPLALDVWKSIVNSLDPRSKITILTNGPLTNLAQIISSENTSSMIQDVYIVGGHISRDSKEKGNLFTVPINEYAEFNMFLDPLAAKGVFESELDITLIPLDIQRRVSSYRHILRELQHTDRTPEAVFAQRLLSRLWQLQQKHDGYHHMGTFLGETLGAVILSGNHIHLNQTFRFKQLKILATGDISRDGQIIIDRKRGKSVKILESLNPVVYYTHFANVLG</sequence>
<evidence type="ECO:0000256" key="1">
    <source>
        <dbReference type="ARBA" id="ARBA00009176"/>
    </source>
</evidence>
<dbReference type="AlphaFoldDB" id="A0A5J5BR04"/>
<dbReference type="GO" id="GO:0016799">
    <property type="term" value="F:hydrolase activity, hydrolyzing N-glycosyl compounds"/>
    <property type="evidence" value="ECO:0007669"/>
    <property type="project" value="InterPro"/>
</dbReference>
<keyword evidence="5" id="KW-1185">Reference proteome</keyword>
<name>A0A5J5BR04_9ASTE</name>